<dbReference type="EMBL" id="BSCH01000024">
    <property type="protein sequence ID" value="GLG91662.1"/>
    <property type="molecule type" value="Genomic_DNA"/>
</dbReference>
<dbReference type="InterPro" id="IPR039523">
    <property type="entry name" value="RimK-rel_E_lig_ATP-grasp"/>
</dbReference>
<sequence>MGMNLKSLIFKMSGKNIFAKRIIYKYRISQKWPNRIKEKDIEVWEKNDALKRKYLHELLKKQKDDYLLQECRKEILKFPICKELKDKKALFFFISDMIFCYRAYGVTPNEYLLFEYWKKKPDERKAFITDLNRYEYYYWMNDPYIEKILFDKYKTWEKYKKYMGRDMLKVTKNSEEKDITEFISKHLKFVMKPLDLSRGEGVQAYQFDGTNMRNLLETIRNVKQCILEEIIVQTMEMKALHPESVNTVRCPTVYTQNGGVIFHPVLRMGRGGSFVDNAAAGGIIANIDAETGIVISDGVDENGNHYEIHPDTKVKIKGFQIPKWNELIQFANDISSVMPEVRYVGWDMALTDNGWVMIEGNCHGQFLCEYVDQVGRKAEMDELQKRI</sequence>
<dbReference type="SUPFAM" id="SSF56059">
    <property type="entry name" value="Glutathione synthetase ATP-binding domain-like"/>
    <property type="match status" value="1"/>
</dbReference>
<evidence type="ECO:0000259" key="1">
    <source>
        <dbReference type="Pfam" id="PF14397"/>
    </source>
</evidence>
<comment type="caution">
    <text evidence="2">The sequence shown here is derived from an EMBL/GenBank/DDBJ whole genome shotgun (WGS) entry which is preliminary data.</text>
</comment>
<dbReference type="GO" id="GO:0005524">
    <property type="term" value="F:ATP binding"/>
    <property type="evidence" value="ECO:0007669"/>
    <property type="project" value="InterPro"/>
</dbReference>
<gene>
    <name evidence="2" type="ORF">Selli2_30890</name>
</gene>
<dbReference type="InterPro" id="IPR013815">
    <property type="entry name" value="ATP_grasp_subdomain_1"/>
</dbReference>
<accession>A0A9W6CI82</accession>
<reference evidence="2" key="2">
    <citation type="submission" date="2022-11" db="EMBL/GenBank/DDBJ databases">
        <title>Draft genome sequence of Sellimonas catena strain 18CBH55.</title>
        <authorList>
            <person name="Atsushi H."/>
            <person name="Moriya O."/>
            <person name="Mitsuo S."/>
        </authorList>
    </citation>
    <scope>NUCLEOTIDE SEQUENCE</scope>
    <source>
        <strain evidence="2">18CBH55</strain>
    </source>
</reference>
<evidence type="ECO:0000313" key="2">
    <source>
        <dbReference type="EMBL" id="GLG91662.1"/>
    </source>
</evidence>
<evidence type="ECO:0000313" key="3">
    <source>
        <dbReference type="Proteomes" id="UP001145094"/>
    </source>
</evidence>
<dbReference type="RefSeq" id="WP_281845781.1">
    <property type="nucleotide sequence ID" value="NZ_BSCH01000024.1"/>
</dbReference>
<dbReference type="AlphaFoldDB" id="A0A9W6CI82"/>
<reference evidence="2" key="3">
    <citation type="journal article" date="2023" name="Int. J. Syst. Evol. Microbiol.">
        <title>Sellimonas catena sp. nov., isolated from human faeces.</title>
        <authorList>
            <person name="Hisatomi A."/>
            <person name="Ohkuma M."/>
            <person name="Sakamoto M."/>
        </authorList>
    </citation>
    <scope>NUCLEOTIDE SEQUENCE</scope>
    <source>
        <strain evidence="2">18CBH55</strain>
    </source>
</reference>
<dbReference type="Pfam" id="PF14397">
    <property type="entry name" value="ATPgrasp_ST"/>
    <property type="match status" value="1"/>
</dbReference>
<feature type="domain" description="Alpha-L-glutamate ligase-related protein ATP-grasp" evidence="1">
    <location>
        <begin position="134"/>
        <end position="363"/>
    </location>
</feature>
<name>A0A9W6CI82_9FIRM</name>
<dbReference type="Gene3D" id="3.30.470.20">
    <property type="entry name" value="ATP-grasp fold, B domain"/>
    <property type="match status" value="1"/>
</dbReference>
<dbReference type="Proteomes" id="UP001145094">
    <property type="component" value="Unassembled WGS sequence"/>
</dbReference>
<reference evidence="2" key="1">
    <citation type="submission" date="2022-11" db="EMBL/GenBank/DDBJ databases">
        <title>Draft genome sequence of Sellimonas catena strain 18CBH55.</title>
        <authorList>
            <person name="Hisatomi A."/>
            <person name="Ohkuma M."/>
            <person name="Sakamoto M."/>
        </authorList>
    </citation>
    <scope>NUCLEOTIDE SEQUENCE</scope>
    <source>
        <strain evidence="2">18CBH55</strain>
    </source>
</reference>
<proteinExistence type="predicted"/>
<protein>
    <recommendedName>
        <fullName evidence="1">Alpha-L-glutamate ligase-related protein ATP-grasp domain-containing protein</fullName>
    </recommendedName>
</protein>
<organism evidence="2 3">
    <name type="scientific">Sellimonas catena</name>
    <dbReference type="NCBI Taxonomy" id="2994035"/>
    <lineage>
        <taxon>Bacteria</taxon>
        <taxon>Bacillati</taxon>
        <taxon>Bacillota</taxon>
        <taxon>Clostridia</taxon>
        <taxon>Lachnospirales</taxon>
        <taxon>Lachnospiraceae</taxon>
        <taxon>Sellimonas</taxon>
    </lineage>
</organism>
<dbReference type="Gene3D" id="3.30.1490.20">
    <property type="entry name" value="ATP-grasp fold, A domain"/>
    <property type="match status" value="1"/>
</dbReference>